<dbReference type="InterPro" id="IPR014982">
    <property type="entry name" value="GSCFA"/>
</dbReference>
<keyword evidence="3" id="KW-1185">Reference proteome</keyword>
<sequence length="351" mass="39099">MTDIRNPYQTLPSRNFWRSGVVEPGPLGMTDLVDPGFRITRQDRVVTAGSCFAQRLRQVLVARGYDCPVAEPAPPMLDPAHHARFNYGVYSVRTGNIYTPAMLRQWLGWALDGAPDDLETWDDGACVQDAFRPGIEPGGFADLAELRRARRRTLDALRRSVTDATVFVLTLGQTEAWRNRHTGLFYSGCPGTVAGRFDPDLHEFVNFEYPQLYEDLAWSLDRLRGLNPALKIILTVSPVPLTATAEPQGHALVANTYTKSVLRAVAGSLARQDGVDYFPSYELVTAPPFRGMFYAPNLRTVDPWGVKFIMDCFVRLYGAPDDEVPDARPAGGTDDDVLVCEDFLLDYYNGN</sequence>
<organism evidence="2 3">
    <name type="scientific">Salipiger aestuarii</name>
    <dbReference type="NCBI Taxonomy" id="568098"/>
    <lineage>
        <taxon>Bacteria</taxon>
        <taxon>Pseudomonadati</taxon>
        <taxon>Pseudomonadota</taxon>
        <taxon>Alphaproteobacteria</taxon>
        <taxon>Rhodobacterales</taxon>
        <taxon>Roseobacteraceae</taxon>
        <taxon>Salipiger</taxon>
    </lineage>
</organism>
<reference evidence="2 3" key="1">
    <citation type="submission" date="2018-06" db="EMBL/GenBank/DDBJ databases">
        <title>Genomic Encyclopedia of Archaeal and Bacterial Type Strains, Phase II (KMG-II): from individual species to whole genera.</title>
        <authorList>
            <person name="Goeker M."/>
        </authorList>
    </citation>
    <scope>NUCLEOTIDE SEQUENCE [LARGE SCALE GENOMIC DNA]</scope>
    <source>
        <strain evidence="2 3">DSM 22011</strain>
    </source>
</reference>
<comment type="caution">
    <text evidence="2">The sequence shown here is derived from an EMBL/GenBank/DDBJ whole genome shotgun (WGS) entry which is preliminary data.</text>
</comment>
<dbReference type="EMBL" id="QLMG01000039">
    <property type="protein sequence ID" value="RAK13208.1"/>
    <property type="molecule type" value="Genomic_DNA"/>
</dbReference>
<dbReference type="OrthoDB" id="369216at2"/>
<proteinExistence type="predicted"/>
<dbReference type="Proteomes" id="UP000249165">
    <property type="component" value="Unassembled WGS sequence"/>
</dbReference>
<protein>
    <submittedName>
        <fullName evidence="2">GSCFA family protein</fullName>
    </submittedName>
</protein>
<gene>
    <name evidence="2" type="ORF">ATI53_103937</name>
</gene>
<accession>A0A327XW35</accession>
<dbReference type="Pfam" id="PF08885">
    <property type="entry name" value="GSCFA"/>
    <property type="match status" value="1"/>
</dbReference>
<dbReference type="RefSeq" id="WP_111550954.1">
    <property type="nucleotide sequence ID" value="NZ_LIGK01000102.1"/>
</dbReference>
<evidence type="ECO:0000259" key="1">
    <source>
        <dbReference type="Pfam" id="PF08885"/>
    </source>
</evidence>
<feature type="domain" description="GSCFA" evidence="1">
    <location>
        <begin position="44"/>
        <end position="313"/>
    </location>
</feature>
<evidence type="ECO:0000313" key="2">
    <source>
        <dbReference type="EMBL" id="RAK13208.1"/>
    </source>
</evidence>
<name>A0A327XW35_9RHOB</name>
<dbReference type="AlphaFoldDB" id="A0A327XW35"/>
<evidence type="ECO:0000313" key="3">
    <source>
        <dbReference type="Proteomes" id="UP000249165"/>
    </source>
</evidence>